<organism evidence="2 3">
    <name type="scientific">Strigomonas culicis</name>
    <dbReference type="NCBI Taxonomy" id="28005"/>
    <lineage>
        <taxon>Eukaryota</taxon>
        <taxon>Discoba</taxon>
        <taxon>Euglenozoa</taxon>
        <taxon>Kinetoplastea</taxon>
        <taxon>Metakinetoplastina</taxon>
        <taxon>Trypanosomatida</taxon>
        <taxon>Trypanosomatidae</taxon>
        <taxon>Strigomonadinae</taxon>
        <taxon>Strigomonas</taxon>
    </lineage>
</organism>
<dbReference type="AlphaFoldDB" id="S9UA55"/>
<evidence type="ECO:0000313" key="2">
    <source>
        <dbReference type="EMBL" id="EPY27627.1"/>
    </source>
</evidence>
<evidence type="ECO:0000256" key="1">
    <source>
        <dbReference type="SAM" id="Phobius"/>
    </source>
</evidence>
<proteinExistence type="predicted"/>
<keyword evidence="1" id="KW-1133">Transmembrane helix</keyword>
<keyword evidence="3" id="KW-1185">Reference proteome</keyword>
<dbReference type="EMBL" id="ATMH01005656">
    <property type="protein sequence ID" value="EPY27627.1"/>
    <property type="molecule type" value="Genomic_DNA"/>
</dbReference>
<evidence type="ECO:0000313" key="3">
    <source>
        <dbReference type="Proteomes" id="UP000015354"/>
    </source>
</evidence>
<dbReference type="OrthoDB" id="158360at2759"/>
<keyword evidence="1" id="KW-0472">Membrane</keyword>
<protein>
    <submittedName>
        <fullName evidence="2">Uncharacterized protein</fullName>
    </submittedName>
</protein>
<dbReference type="Proteomes" id="UP000015354">
    <property type="component" value="Unassembled WGS sequence"/>
</dbReference>
<accession>S9UA55</accession>
<feature type="transmembrane region" description="Helical" evidence="1">
    <location>
        <begin position="49"/>
        <end position="68"/>
    </location>
</feature>
<comment type="caution">
    <text evidence="2">The sequence shown here is derived from an EMBL/GenBank/DDBJ whole genome shotgun (WGS) entry which is preliminary data.</text>
</comment>
<gene>
    <name evidence="2" type="ORF">STCU_05656</name>
</gene>
<reference evidence="2 3" key="1">
    <citation type="journal article" date="2013" name="PLoS ONE">
        <title>Predicting the Proteins of Angomonas deanei, Strigomonas culicis and Their Respective Endosymbionts Reveals New Aspects of the Trypanosomatidae Family.</title>
        <authorList>
            <person name="Motta M.C."/>
            <person name="Martins A.C."/>
            <person name="de Souza S.S."/>
            <person name="Catta-Preta C.M."/>
            <person name="Silva R."/>
            <person name="Klein C.C."/>
            <person name="de Almeida L.G."/>
            <person name="de Lima Cunha O."/>
            <person name="Ciapina L.P."/>
            <person name="Brocchi M."/>
            <person name="Colabardini A.C."/>
            <person name="de Araujo Lima B."/>
            <person name="Machado C.R."/>
            <person name="de Almeida Soares C.M."/>
            <person name="Probst C.M."/>
            <person name="de Menezes C.B."/>
            <person name="Thompson C.E."/>
            <person name="Bartholomeu D.C."/>
            <person name="Gradia D.F."/>
            <person name="Pavoni D.P."/>
            <person name="Grisard E.C."/>
            <person name="Fantinatti-Garboggini F."/>
            <person name="Marchini F.K."/>
            <person name="Rodrigues-Luiz G.F."/>
            <person name="Wagner G."/>
            <person name="Goldman G.H."/>
            <person name="Fietto J.L."/>
            <person name="Elias M.C."/>
            <person name="Goldman M.H."/>
            <person name="Sagot M.F."/>
            <person name="Pereira M."/>
            <person name="Stoco P.H."/>
            <person name="de Mendonca-Neto R.P."/>
            <person name="Teixeira S.M."/>
            <person name="Maciel T.E."/>
            <person name="de Oliveira Mendes T.A."/>
            <person name="Urmenyi T.P."/>
            <person name="de Souza W."/>
            <person name="Schenkman S."/>
            <person name="de Vasconcelos A.T."/>
        </authorList>
    </citation>
    <scope>NUCLEOTIDE SEQUENCE [LARGE SCALE GENOMIC DNA]</scope>
</reference>
<sequence length="69" mass="7898">MNQESTGLLQKLQLQGRRLGTIGNNMGDMLESLGVSNTTILQVVRRNTVDAWIVYVGIVLLLFFLWYIW</sequence>
<name>S9UA55_9TRYP</name>
<keyword evidence="1" id="KW-0812">Transmembrane</keyword>